<organism evidence="2 3">
    <name type="scientific">Trichuris muris</name>
    <name type="common">Mouse whipworm</name>
    <dbReference type="NCBI Taxonomy" id="70415"/>
    <lineage>
        <taxon>Eukaryota</taxon>
        <taxon>Metazoa</taxon>
        <taxon>Ecdysozoa</taxon>
        <taxon>Nematoda</taxon>
        <taxon>Enoplea</taxon>
        <taxon>Dorylaimia</taxon>
        <taxon>Trichinellida</taxon>
        <taxon>Trichuridae</taxon>
        <taxon>Trichuris</taxon>
    </lineage>
</organism>
<feature type="chain" id="PRO_5024278062" evidence="1">
    <location>
        <begin position="19"/>
        <end position="501"/>
    </location>
</feature>
<reference evidence="3" key="1">
    <citation type="submission" date="2019-12" db="UniProtKB">
        <authorList>
            <consortium name="WormBaseParasite"/>
        </authorList>
    </citation>
    <scope>IDENTIFICATION</scope>
</reference>
<keyword evidence="1" id="KW-0732">Signal</keyword>
<dbReference type="Proteomes" id="UP000046395">
    <property type="component" value="Unassembled WGS sequence"/>
</dbReference>
<evidence type="ECO:0000256" key="1">
    <source>
        <dbReference type="SAM" id="SignalP"/>
    </source>
</evidence>
<evidence type="ECO:0000313" key="2">
    <source>
        <dbReference type="Proteomes" id="UP000046395"/>
    </source>
</evidence>
<sequence length="501" mass="57634">MDMLILLSFLLCMPNAFAVFLRKPLSDVVATSRELAGPPKTLKLPEVDEEIKNILWRNGVLIDGFYAVRKEIYEYSRTASRTSVVFSVVTSVCHPSMPKVTLEDLYGPRCPRQAISRMWICRAEMRGQTKGKLRMLPCSPSTMLNQQKLPNLIPDDRDLVKHHDIIPERQDVMLLIALYLLEVATKEKCAKYYEKLQHVLSARDVGTGFEVQFAIAPSTCDTTKKLSLEEIYSPKCVTPKVHFWKLCNGTLYKIINYKPHITCQGTITSGRHKDISVSQKDLYIRHLAMENAKLKAMLQKLLEERRVKFENHLAMVDSVYKAVKIGMTMQVEFSIKSDCQEKARYHDCDSESHGTRRLCTCGFDLEKQTFTQVECMQFFTPDRLVEENIEKRKGLSVDLTESYIKEYLFGPQFRWHKPYLPRLQSIDNFVTYKPYAEVEFTLSVTRCTRNSTASVDDLYSNKCRASTKKSKYSCCGKFNHIAETAHKVKCEKVKELSSLAE</sequence>
<protein>
    <submittedName>
        <fullName evidence="3">Uncharacterized protein</fullName>
    </submittedName>
</protein>
<accession>A0A5S6R3W8</accession>
<dbReference type="WBParaSite" id="TMUE_3000014123.1">
    <property type="protein sequence ID" value="TMUE_3000014123.1"/>
    <property type="gene ID" value="WBGene00289153"/>
</dbReference>
<name>A0A5S6R3W8_TRIMR</name>
<proteinExistence type="predicted"/>
<keyword evidence="2" id="KW-1185">Reference proteome</keyword>
<evidence type="ECO:0000313" key="3">
    <source>
        <dbReference type="WBParaSite" id="TMUE_3000014123.1"/>
    </source>
</evidence>
<dbReference type="AlphaFoldDB" id="A0A5S6R3W8"/>
<feature type="signal peptide" evidence="1">
    <location>
        <begin position="1"/>
        <end position="18"/>
    </location>
</feature>